<dbReference type="Pfam" id="PF09431">
    <property type="entry name" value="SPIN90_LRD"/>
    <property type="match status" value="1"/>
</dbReference>
<accession>A0A099P579</accession>
<dbReference type="VEuPathDB" id="FungiDB:C5L36_0A03170"/>
<feature type="compositionally biased region" description="Pro residues" evidence="1">
    <location>
        <begin position="496"/>
        <end position="505"/>
    </location>
</feature>
<evidence type="ECO:0000256" key="1">
    <source>
        <dbReference type="SAM" id="MobiDB-lite"/>
    </source>
</evidence>
<dbReference type="HOGENOM" id="CLU_017272_2_1_1"/>
<dbReference type="PANTHER" id="PTHR13357:SF1">
    <property type="entry name" value="NCK-INTERACTING PROTEIN WITH SH3 DOMAIN"/>
    <property type="match status" value="1"/>
</dbReference>
<feature type="region of interest" description="Disordered" evidence="1">
    <location>
        <begin position="434"/>
        <end position="513"/>
    </location>
</feature>
<feature type="compositionally biased region" description="Low complexity" evidence="1">
    <location>
        <begin position="472"/>
        <end position="494"/>
    </location>
</feature>
<dbReference type="GO" id="GO:0071933">
    <property type="term" value="F:Arp2/3 complex binding"/>
    <property type="evidence" value="ECO:0007669"/>
    <property type="project" value="TreeGrafter"/>
</dbReference>
<organism evidence="3 4">
    <name type="scientific">Pichia kudriavzevii</name>
    <name type="common">Yeast</name>
    <name type="synonym">Issatchenkia orientalis</name>
    <dbReference type="NCBI Taxonomy" id="4909"/>
    <lineage>
        <taxon>Eukaryota</taxon>
        <taxon>Fungi</taxon>
        <taxon>Dikarya</taxon>
        <taxon>Ascomycota</taxon>
        <taxon>Saccharomycotina</taxon>
        <taxon>Pichiomycetes</taxon>
        <taxon>Pichiales</taxon>
        <taxon>Pichiaceae</taxon>
        <taxon>Pichia</taxon>
    </lineage>
</organism>
<proteinExistence type="predicted"/>
<dbReference type="GO" id="GO:0000147">
    <property type="term" value="P:actin cortical patch assembly"/>
    <property type="evidence" value="ECO:0007669"/>
    <property type="project" value="TreeGrafter"/>
</dbReference>
<dbReference type="Proteomes" id="UP000029867">
    <property type="component" value="Unassembled WGS sequence"/>
</dbReference>
<reference evidence="4" key="1">
    <citation type="journal article" date="2014" name="Microb. Cell Fact.">
        <title>Exploiting Issatchenkia orientalis SD108 for succinic acid production.</title>
        <authorList>
            <person name="Xiao H."/>
            <person name="Shao Z."/>
            <person name="Jiang Y."/>
            <person name="Dole S."/>
            <person name="Zhao H."/>
        </authorList>
    </citation>
    <scope>NUCLEOTIDE SEQUENCE [LARGE SCALE GENOMIC DNA]</scope>
    <source>
        <strain evidence="4">SD108</strain>
    </source>
</reference>
<gene>
    <name evidence="3" type="ORF">JL09_g1686</name>
</gene>
<dbReference type="GO" id="GO:0030479">
    <property type="term" value="C:actin cortical patch"/>
    <property type="evidence" value="ECO:0007669"/>
    <property type="project" value="TreeGrafter"/>
</dbReference>
<evidence type="ECO:0000313" key="4">
    <source>
        <dbReference type="Proteomes" id="UP000029867"/>
    </source>
</evidence>
<dbReference type="InterPro" id="IPR018556">
    <property type="entry name" value="SPIN90/Ldb17_LRD"/>
</dbReference>
<dbReference type="EMBL" id="JQFK01000011">
    <property type="protein sequence ID" value="KGK39186.1"/>
    <property type="molecule type" value="Genomic_DNA"/>
</dbReference>
<protein>
    <recommendedName>
        <fullName evidence="2">SPIN90/Ldb17 leucine-rich domain-containing protein</fullName>
    </recommendedName>
</protein>
<name>A0A099P579_PICKU</name>
<dbReference type="AlphaFoldDB" id="A0A099P579"/>
<evidence type="ECO:0000259" key="2">
    <source>
        <dbReference type="Pfam" id="PF09431"/>
    </source>
</evidence>
<feature type="domain" description="SPIN90/Ldb17 leucine-rich" evidence="2">
    <location>
        <begin position="238"/>
        <end position="377"/>
    </location>
</feature>
<dbReference type="GO" id="GO:0006897">
    <property type="term" value="P:endocytosis"/>
    <property type="evidence" value="ECO:0007669"/>
    <property type="project" value="TreeGrafter"/>
</dbReference>
<feature type="compositionally biased region" description="Pro residues" evidence="1">
    <location>
        <begin position="448"/>
        <end position="465"/>
    </location>
</feature>
<comment type="caution">
    <text evidence="3">The sequence shown here is derived from an EMBL/GenBank/DDBJ whole genome shotgun (WGS) entry which is preliminary data.</text>
</comment>
<sequence>MNEVSNQPSKNVGDIGSMKEFWELADELLYTKLYYDETTKEYITSWKQTETTESEINTLLVSYIALISKYREIVGDHLGEVCAYLLDIESYQKHREFCLRKMLSLLIYSVDCNLNNLELKCDVLGGEILREVNESISMNEQFINIIGCIMIKEHERDNQLMNILKEYQGFTVLSKVVRNYAAITKRTGDIYTQNYSPYLILWFDLCKDNNFVDEIDNIYEDEIIFLFDKLKVETRIEDEVNYIKFRLLLILNEQYVYQCGLKVQNGKKTNLVVYQMVRKIQYFQTFTEILVLNFNREMDTIDQILMMKYLYVVFSNEKTNRLVYLNDVKIIVDIIIRQLYDIPIKASSYIMDIYLRVLKCMLTKTNLRRHSYKREELVAVLEYLRGEDVNEHTRRLIDRCLQCSFFNPLTYANTQDNRSEELLPIRKVTPLIPPERSHSLPQLVQSPQPSPPSISLPPPPPPPPSRLRGRESSVSSLSTSSSQTSGQGLSRLSSAKPPPPPPPPARTTSRRIV</sequence>
<dbReference type="PANTHER" id="PTHR13357">
    <property type="entry name" value="SH3 ADAPTER PROTEIN SPIN90 NCK INTERACTING PROTEIN WITH SH3 DOMAIN"/>
    <property type="match status" value="1"/>
</dbReference>
<dbReference type="eggNOG" id="KOG4035">
    <property type="taxonomic scope" value="Eukaryota"/>
</dbReference>
<dbReference type="InterPro" id="IPR030125">
    <property type="entry name" value="SPIN90/Ldb17"/>
</dbReference>
<evidence type="ECO:0000313" key="3">
    <source>
        <dbReference type="EMBL" id="KGK39186.1"/>
    </source>
</evidence>
<dbReference type="GO" id="GO:0051666">
    <property type="term" value="P:actin cortical patch localization"/>
    <property type="evidence" value="ECO:0007669"/>
    <property type="project" value="TreeGrafter"/>
</dbReference>